<keyword evidence="6" id="KW-1015">Disulfide bond</keyword>
<feature type="region of interest" description="Disordered" evidence="8">
    <location>
        <begin position="794"/>
        <end position="814"/>
    </location>
</feature>
<feature type="domain" description="GAIN-B" evidence="11">
    <location>
        <begin position="358"/>
        <end position="500"/>
    </location>
</feature>
<dbReference type="SUPFAM" id="SSF49723">
    <property type="entry name" value="Lipase/lipooxygenase domain (PLAT/LH2 domain)"/>
    <property type="match status" value="1"/>
</dbReference>
<dbReference type="InterPro" id="IPR036392">
    <property type="entry name" value="PLAT/LH2_dom_sf"/>
</dbReference>
<evidence type="ECO:0000256" key="9">
    <source>
        <dbReference type="SAM" id="Phobius"/>
    </source>
</evidence>
<evidence type="ECO:0000256" key="3">
    <source>
        <dbReference type="ARBA" id="ARBA00022692"/>
    </source>
</evidence>
<keyword evidence="13" id="KW-1185">Reference proteome</keyword>
<feature type="domain" description="PLAT" evidence="10">
    <location>
        <begin position="560"/>
        <end position="677"/>
    </location>
</feature>
<comment type="subcellular location">
    <subcellularLocation>
        <location evidence="1">Membrane</location>
    </subcellularLocation>
</comment>
<dbReference type="PROSITE" id="PS50221">
    <property type="entry name" value="GAIN_B"/>
    <property type="match status" value="1"/>
</dbReference>
<dbReference type="InterPro" id="IPR051223">
    <property type="entry name" value="Polycystin"/>
</dbReference>
<evidence type="ECO:0000313" key="13">
    <source>
        <dbReference type="Proteomes" id="UP001369086"/>
    </source>
</evidence>
<evidence type="ECO:0000259" key="10">
    <source>
        <dbReference type="PROSITE" id="PS50095"/>
    </source>
</evidence>
<accession>A0ABR0YX35</accession>
<evidence type="ECO:0000256" key="4">
    <source>
        <dbReference type="ARBA" id="ARBA00022989"/>
    </source>
</evidence>
<dbReference type="Gene3D" id="2.60.60.20">
    <property type="entry name" value="PLAT/LH2 domain"/>
    <property type="match status" value="1"/>
</dbReference>
<dbReference type="SMART" id="SM00303">
    <property type="entry name" value="GPS"/>
    <property type="match status" value="1"/>
</dbReference>
<dbReference type="PRINTS" id="PR00500">
    <property type="entry name" value="POLYCYSTIN1"/>
</dbReference>
<evidence type="ECO:0000256" key="5">
    <source>
        <dbReference type="ARBA" id="ARBA00023136"/>
    </source>
</evidence>
<evidence type="ECO:0000256" key="6">
    <source>
        <dbReference type="ARBA" id="ARBA00023157"/>
    </source>
</evidence>
<dbReference type="Proteomes" id="UP001369086">
    <property type="component" value="Unassembled WGS sequence"/>
</dbReference>
<comment type="caution">
    <text evidence="12">The sequence shown here is derived from an EMBL/GenBank/DDBJ whole genome shotgun (WGS) entry which is preliminary data.</text>
</comment>
<keyword evidence="5 9" id="KW-0472">Membrane</keyword>
<feature type="transmembrane region" description="Helical" evidence="9">
    <location>
        <begin position="515"/>
        <end position="537"/>
    </location>
</feature>
<feature type="transmembrane region" description="Helical" evidence="9">
    <location>
        <begin position="951"/>
        <end position="977"/>
    </location>
</feature>
<keyword evidence="4 9" id="KW-1133">Transmembrane helix</keyword>
<evidence type="ECO:0000256" key="7">
    <source>
        <dbReference type="PROSITE-ProRule" id="PRU00152"/>
    </source>
</evidence>
<dbReference type="PANTHER" id="PTHR10877:SF197">
    <property type="entry name" value="POLYCYSTIC KIDNEY DISEASE PROTEIN 1-LIKE 2"/>
    <property type="match status" value="1"/>
</dbReference>
<dbReference type="InterPro" id="IPR046338">
    <property type="entry name" value="GAIN_dom_sf"/>
</dbReference>
<evidence type="ECO:0000256" key="8">
    <source>
        <dbReference type="SAM" id="MobiDB-lite"/>
    </source>
</evidence>
<dbReference type="Pfam" id="PF01477">
    <property type="entry name" value="PLAT"/>
    <property type="match status" value="1"/>
</dbReference>
<dbReference type="InterPro" id="IPR000434">
    <property type="entry name" value="PC1"/>
</dbReference>
<proteinExistence type="inferred from homology"/>
<feature type="transmembrane region" description="Helical" evidence="9">
    <location>
        <begin position="997"/>
        <end position="1020"/>
    </location>
</feature>
<protein>
    <submittedName>
        <fullName evidence="12">Polycystic kidney disease protein 1-like 2 isoform X1</fullName>
    </submittedName>
</protein>
<evidence type="ECO:0000256" key="2">
    <source>
        <dbReference type="ARBA" id="ARBA00007200"/>
    </source>
</evidence>
<sequence>MSDPPSWLRGSRVVPSASDNDSFCTYIILDPTLQLVTTSRCNLRLYFVCQKEYEVAIRKRRDSNSTQTSYSDTSQFQRALNVTMENMRKPNFIIAQEDMLQLAEKFLNAAEKEDEQPSFTHKLQYMNILLNSSAMLLSREDLNKMSEFIIKGANSILISSRSVCPKANVSSKEIEILSDLYMKIIDNIEQAKLNATEPGDPPFITNTAFFSSYISSETLQDLGNMNLFISDKQASFILPDVDTMKLKIKTDQPIKIQYIQSAKVLIACLSMCPSANITFCLTNTICASPQMMSFNHNPFTWPSKENITGTVASLSMSTAGEQIALSNLTKYIEIILPRPEIQNPTSTFLSTPGNPIIITLNITNPNDTVVVTVEPSITVLLQLHLARGFEPTSTKYHFTTDLSFNKPADYRWLLTPEMLNSGLGTWYLKVTPVDYTEKKNLTFRVMTFTSRCLFWNPGSQDWSADGCKVGIRSQPREMHCLCNHLTFFGSSYFVMPNTVDLSRTAEYFSTINQNYVVVLLVSAFYALYLVTVAWAWWEDRKAIKKRNLTLLTDNNPCAQYRYLLTVYTGHRRGAGTSAKVVVTLIGSEGESDPHHLTDPEKPVFERGGVDMFLLTTPFSLGELQTVRLCHDNSGDCPAWYAVKVVVKNLQTMQRWHFLCNSWIGQGKGTGELQRTFTPAQKNEITSFSNIFHSKTTSGFKDQHIWISVLDPPHRSPFTRVQRVSCCMSLLLCTMAVNIMFWNMPVDPNSPVVFQFTKALVFTSQEIMIGVESALLMFPINILIITIFRSIKPRDPNSKESKKNDLPKKSPCPQTPSEAFETLLKVSLLVDALSKNKKNNVPPLDGDFTSGTDFNTALDLIEMFILQLQEQNPSEPHWIHASRYVCLSLLHVSKGLENVGPEFFPSPEAYNYSANRVKHMVQYLDQVCTKQAPERPPPPPSSKKKKGKSCSLPWWFVFIGWFMLLSISVISTFFTMLYGLKYGKESSIKWVLSMGLSLFQSIFILQPLKVVGLAIFFALILKRMDDEESDEVEKSLSDQNCSWEQLKRGVYFGDKGP</sequence>
<dbReference type="PROSITE" id="PS50095">
    <property type="entry name" value="PLAT"/>
    <property type="match status" value="1"/>
</dbReference>
<comment type="similarity">
    <text evidence="2">Belongs to the polycystin family.</text>
</comment>
<dbReference type="InterPro" id="IPR057244">
    <property type="entry name" value="GAIN_B"/>
</dbReference>
<dbReference type="PANTHER" id="PTHR10877">
    <property type="entry name" value="POLYCYSTIN FAMILY MEMBER"/>
    <property type="match status" value="1"/>
</dbReference>
<dbReference type="Pfam" id="PF01825">
    <property type="entry name" value="GPS"/>
    <property type="match status" value="1"/>
</dbReference>
<dbReference type="Gene3D" id="2.60.220.50">
    <property type="match status" value="1"/>
</dbReference>
<gene>
    <name evidence="12" type="ORF">HHUSO_G22041</name>
</gene>
<dbReference type="InterPro" id="IPR000203">
    <property type="entry name" value="GPS"/>
</dbReference>
<keyword evidence="3 9" id="KW-0812">Transmembrane</keyword>
<feature type="transmembrane region" description="Helical" evidence="9">
    <location>
        <begin position="766"/>
        <end position="787"/>
    </location>
</feature>
<feature type="compositionally biased region" description="Basic and acidic residues" evidence="8">
    <location>
        <begin position="794"/>
        <end position="807"/>
    </location>
</feature>
<evidence type="ECO:0000256" key="1">
    <source>
        <dbReference type="ARBA" id="ARBA00004370"/>
    </source>
</evidence>
<name>A0ABR0YX35_HUSHU</name>
<dbReference type="InterPro" id="IPR001024">
    <property type="entry name" value="PLAT/LH2_dom"/>
</dbReference>
<evidence type="ECO:0000313" key="12">
    <source>
        <dbReference type="EMBL" id="KAK6477155.1"/>
    </source>
</evidence>
<feature type="transmembrane region" description="Helical" evidence="9">
    <location>
        <begin position="723"/>
        <end position="741"/>
    </location>
</feature>
<dbReference type="InterPro" id="IPR042060">
    <property type="entry name" value="PLAT_polycystin1"/>
</dbReference>
<evidence type="ECO:0000259" key="11">
    <source>
        <dbReference type="PROSITE" id="PS50221"/>
    </source>
</evidence>
<dbReference type="SMART" id="SM00308">
    <property type="entry name" value="LH2"/>
    <property type="match status" value="1"/>
</dbReference>
<reference evidence="12 13" key="1">
    <citation type="submission" date="2021-05" db="EMBL/GenBank/DDBJ databases">
        <authorList>
            <person name="Zahm M."/>
            <person name="Klopp C."/>
            <person name="Cabau C."/>
            <person name="Kuhl H."/>
            <person name="Suciu R."/>
            <person name="Ciorpac M."/>
            <person name="Holostenco D."/>
            <person name="Gessner J."/>
            <person name="Wuertz S."/>
            <person name="Hohne C."/>
            <person name="Stock M."/>
            <person name="Gislard M."/>
            <person name="Lluch J."/>
            <person name="Milhes M."/>
            <person name="Lampietro C."/>
            <person name="Lopez Roques C."/>
            <person name="Donnadieu C."/>
            <person name="Du K."/>
            <person name="Schartl M."/>
            <person name="Guiguen Y."/>
        </authorList>
    </citation>
    <scope>NUCLEOTIDE SEQUENCE [LARGE SCALE GENOMIC DNA]</scope>
    <source>
        <strain evidence="12">Hh-F2</strain>
        <tissue evidence="12">Blood</tissue>
    </source>
</reference>
<dbReference type="CDD" id="cd01752">
    <property type="entry name" value="PLAT_polycystin"/>
    <property type="match status" value="1"/>
</dbReference>
<comment type="caution">
    <text evidence="7">Lacks conserved residue(s) required for the propagation of feature annotation.</text>
</comment>
<dbReference type="EMBL" id="JAHFZB010000021">
    <property type="protein sequence ID" value="KAK6477155.1"/>
    <property type="molecule type" value="Genomic_DNA"/>
</dbReference>
<organism evidence="12 13">
    <name type="scientific">Huso huso</name>
    <name type="common">Beluga</name>
    <name type="synonym">Acipenser huso</name>
    <dbReference type="NCBI Taxonomy" id="61971"/>
    <lineage>
        <taxon>Eukaryota</taxon>
        <taxon>Metazoa</taxon>
        <taxon>Chordata</taxon>
        <taxon>Craniata</taxon>
        <taxon>Vertebrata</taxon>
        <taxon>Euteleostomi</taxon>
        <taxon>Actinopterygii</taxon>
        <taxon>Chondrostei</taxon>
        <taxon>Acipenseriformes</taxon>
        <taxon>Acipenseridae</taxon>
        <taxon>Huso</taxon>
    </lineage>
</organism>